<evidence type="ECO:0000256" key="1">
    <source>
        <dbReference type="ARBA" id="ARBA00000109"/>
    </source>
</evidence>
<evidence type="ECO:0000256" key="5">
    <source>
        <dbReference type="ARBA" id="ARBA00012177"/>
    </source>
</evidence>
<dbReference type="PANTHER" id="PTHR11207:SF0">
    <property type="entry name" value="RIBONUCLEASE 3"/>
    <property type="match status" value="1"/>
</dbReference>
<dbReference type="PROSITE" id="PS50137">
    <property type="entry name" value="DS_RBD"/>
    <property type="match status" value="1"/>
</dbReference>
<keyword evidence="9" id="KW-0819">tRNA processing</keyword>
<dbReference type="Pfam" id="PF00035">
    <property type="entry name" value="dsrm"/>
    <property type="match status" value="1"/>
</dbReference>
<keyword evidence="12" id="KW-0255">Endonuclease</keyword>
<dbReference type="FunFam" id="3.30.160.20:FF:000003">
    <property type="entry name" value="Ribonuclease 3"/>
    <property type="match status" value="1"/>
</dbReference>
<dbReference type="AlphaFoldDB" id="A0A6J6XRV6"/>
<comment type="similarity">
    <text evidence="3">Belongs to the ribonuclease III family.</text>
</comment>
<keyword evidence="7" id="KW-0698">rRNA processing</keyword>
<dbReference type="EMBL" id="CAFAAQ010000029">
    <property type="protein sequence ID" value="CAB4800041.1"/>
    <property type="molecule type" value="Genomic_DNA"/>
</dbReference>
<keyword evidence="15" id="KW-0694">RNA-binding</keyword>
<evidence type="ECO:0000256" key="11">
    <source>
        <dbReference type="ARBA" id="ARBA00022723"/>
    </source>
</evidence>
<evidence type="ECO:0000259" key="17">
    <source>
        <dbReference type="PROSITE" id="PS50137"/>
    </source>
</evidence>
<dbReference type="PROSITE" id="PS00517">
    <property type="entry name" value="RNASE_3_1"/>
    <property type="match status" value="1"/>
</dbReference>
<dbReference type="HAMAP" id="MF_00104">
    <property type="entry name" value="RNase_III"/>
    <property type="match status" value="1"/>
</dbReference>
<dbReference type="GO" id="GO:0008033">
    <property type="term" value="P:tRNA processing"/>
    <property type="evidence" value="ECO:0007669"/>
    <property type="project" value="UniProtKB-KW"/>
</dbReference>
<dbReference type="InterPro" id="IPR036389">
    <property type="entry name" value="RNase_III_sf"/>
</dbReference>
<dbReference type="GO" id="GO:0004525">
    <property type="term" value="F:ribonuclease III activity"/>
    <property type="evidence" value="ECO:0007669"/>
    <property type="project" value="UniProtKB-EC"/>
</dbReference>
<dbReference type="SUPFAM" id="SSF54768">
    <property type="entry name" value="dsRNA-binding domain-like"/>
    <property type="match status" value="1"/>
</dbReference>
<name>A0A6J6XRV6_9ZZZZ</name>
<gene>
    <name evidence="19" type="ORF">UFOPK3046_00505</name>
</gene>
<evidence type="ECO:0000256" key="16">
    <source>
        <dbReference type="SAM" id="MobiDB-lite"/>
    </source>
</evidence>
<dbReference type="GO" id="GO:0006364">
    <property type="term" value="P:rRNA processing"/>
    <property type="evidence" value="ECO:0007669"/>
    <property type="project" value="UniProtKB-KW"/>
</dbReference>
<comment type="subunit">
    <text evidence="4">Homodimer.</text>
</comment>
<sequence>MYSPESEVHILGPREQLCSLLGYQFADPGLLELSLRHRSWCAENGAVASNERLEFLGDSVLGLIITDHLYRSDPGISEGVLARNRSELVSAVALAGVARTRELGAAMSLGKGEEATGGRNKTSILADGIEAVIGAVYLDGGIGAATVVVLDLLHERIQDVLYGGLASDHKSQLQELSARRFGQLPRYVLTEEGPEHEKHFSAQVELDGEPWGAGEGRTKKEAEQAAAEQAFERLQNPNKDNPDQPDTSAQPDSDQPDLGSLAVSDRQEASSIPTETTPGGTHA</sequence>
<dbReference type="CDD" id="cd10845">
    <property type="entry name" value="DSRM_RNAse_III_family"/>
    <property type="match status" value="1"/>
</dbReference>
<keyword evidence="11" id="KW-0479">Metal-binding</keyword>
<keyword evidence="8" id="KW-0507">mRNA processing</keyword>
<reference evidence="19" key="1">
    <citation type="submission" date="2020-05" db="EMBL/GenBank/DDBJ databases">
        <authorList>
            <person name="Chiriac C."/>
            <person name="Salcher M."/>
            <person name="Ghai R."/>
            <person name="Kavagutti S V."/>
        </authorList>
    </citation>
    <scope>NUCLEOTIDE SEQUENCE</scope>
</reference>
<evidence type="ECO:0000256" key="12">
    <source>
        <dbReference type="ARBA" id="ARBA00022759"/>
    </source>
</evidence>
<keyword evidence="14" id="KW-0460">Magnesium</keyword>
<dbReference type="SMART" id="SM00358">
    <property type="entry name" value="DSRM"/>
    <property type="match status" value="1"/>
</dbReference>
<dbReference type="InterPro" id="IPR011907">
    <property type="entry name" value="RNase_III"/>
</dbReference>
<protein>
    <recommendedName>
        <fullName evidence="5">ribonuclease III</fullName>
        <ecNumber evidence="5">3.1.26.3</ecNumber>
    </recommendedName>
</protein>
<dbReference type="CDD" id="cd00593">
    <property type="entry name" value="RIBOc"/>
    <property type="match status" value="1"/>
</dbReference>
<dbReference type="NCBIfam" id="TIGR02191">
    <property type="entry name" value="RNaseIII"/>
    <property type="match status" value="1"/>
</dbReference>
<dbReference type="GO" id="GO:0005737">
    <property type="term" value="C:cytoplasm"/>
    <property type="evidence" value="ECO:0007669"/>
    <property type="project" value="UniProtKB-SubCell"/>
</dbReference>
<dbReference type="FunFam" id="1.10.1520.10:FF:000001">
    <property type="entry name" value="Ribonuclease 3"/>
    <property type="match status" value="1"/>
</dbReference>
<dbReference type="GO" id="GO:0046872">
    <property type="term" value="F:metal ion binding"/>
    <property type="evidence" value="ECO:0007669"/>
    <property type="project" value="UniProtKB-KW"/>
</dbReference>
<feature type="domain" description="RNase III" evidence="18">
    <location>
        <begin position="14"/>
        <end position="141"/>
    </location>
</feature>
<evidence type="ECO:0000256" key="15">
    <source>
        <dbReference type="ARBA" id="ARBA00022884"/>
    </source>
</evidence>
<evidence type="ECO:0000256" key="8">
    <source>
        <dbReference type="ARBA" id="ARBA00022664"/>
    </source>
</evidence>
<keyword evidence="13" id="KW-0378">Hydrolase</keyword>
<proteinExistence type="inferred from homology"/>
<dbReference type="GO" id="GO:0006397">
    <property type="term" value="P:mRNA processing"/>
    <property type="evidence" value="ECO:0007669"/>
    <property type="project" value="UniProtKB-KW"/>
</dbReference>
<comment type="catalytic activity">
    <reaction evidence="1">
        <text>Endonucleolytic cleavage to 5'-phosphomonoester.</text>
        <dbReference type="EC" id="3.1.26.3"/>
    </reaction>
</comment>
<keyword evidence="6" id="KW-0963">Cytoplasm</keyword>
<dbReference type="SUPFAM" id="SSF69065">
    <property type="entry name" value="RNase III domain-like"/>
    <property type="match status" value="1"/>
</dbReference>
<dbReference type="PANTHER" id="PTHR11207">
    <property type="entry name" value="RIBONUCLEASE III"/>
    <property type="match status" value="1"/>
</dbReference>
<feature type="region of interest" description="Disordered" evidence="16">
    <location>
        <begin position="192"/>
        <end position="283"/>
    </location>
</feature>
<dbReference type="GO" id="GO:0042802">
    <property type="term" value="F:identical protein binding"/>
    <property type="evidence" value="ECO:0007669"/>
    <property type="project" value="UniProtKB-ARBA"/>
</dbReference>
<evidence type="ECO:0000256" key="7">
    <source>
        <dbReference type="ARBA" id="ARBA00022552"/>
    </source>
</evidence>
<comment type="subcellular location">
    <subcellularLocation>
        <location evidence="2">Cytoplasm</location>
    </subcellularLocation>
</comment>
<evidence type="ECO:0000313" key="19">
    <source>
        <dbReference type="EMBL" id="CAB4800041.1"/>
    </source>
</evidence>
<evidence type="ECO:0000256" key="3">
    <source>
        <dbReference type="ARBA" id="ARBA00010183"/>
    </source>
</evidence>
<dbReference type="SMART" id="SM00535">
    <property type="entry name" value="RIBOc"/>
    <property type="match status" value="1"/>
</dbReference>
<feature type="domain" description="DRBM" evidence="17">
    <location>
        <begin position="168"/>
        <end position="236"/>
    </location>
</feature>
<dbReference type="InterPro" id="IPR000999">
    <property type="entry name" value="RNase_III_dom"/>
</dbReference>
<dbReference type="EC" id="3.1.26.3" evidence="5"/>
<dbReference type="GO" id="GO:0010468">
    <property type="term" value="P:regulation of gene expression"/>
    <property type="evidence" value="ECO:0007669"/>
    <property type="project" value="TreeGrafter"/>
</dbReference>
<dbReference type="Gene3D" id="3.30.160.20">
    <property type="match status" value="1"/>
</dbReference>
<evidence type="ECO:0000256" key="9">
    <source>
        <dbReference type="ARBA" id="ARBA00022694"/>
    </source>
</evidence>
<dbReference type="Pfam" id="PF14622">
    <property type="entry name" value="Ribonucleas_3_3"/>
    <property type="match status" value="1"/>
</dbReference>
<feature type="compositionally biased region" description="Polar residues" evidence="16">
    <location>
        <begin position="235"/>
        <end position="253"/>
    </location>
</feature>
<organism evidence="19">
    <name type="scientific">freshwater metagenome</name>
    <dbReference type="NCBI Taxonomy" id="449393"/>
    <lineage>
        <taxon>unclassified sequences</taxon>
        <taxon>metagenomes</taxon>
        <taxon>ecological metagenomes</taxon>
    </lineage>
</organism>
<dbReference type="InterPro" id="IPR014720">
    <property type="entry name" value="dsRBD_dom"/>
</dbReference>
<evidence type="ECO:0000256" key="10">
    <source>
        <dbReference type="ARBA" id="ARBA00022722"/>
    </source>
</evidence>
<evidence type="ECO:0000256" key="6">
    <source>
        <dbReference type="ARBA" id="ARBA00022490"/>
    </source>
</evidence>
<keyword evidence="10" id="KW-0540">Nuclease</keyword>
<evidence type="ECO:0000256" key="2">
    <source>
        <dbReference type="ARBA" id="ARBA00004496"/>
    </source>
</evidence>
<dbReference type="PROSITE" id="PS50142">
    <property type="entry name" value="RNASE_3_2"/>
    <property type="match status" value="1"/>
</dbReference>
<evidence type="ECO:0000256" key="13">
    <source>
        <dbReference type="ARBA" id="ARBA00022801"/>
    </source>
</evidence>
<evidence type="ECO:0000256" key="14">
    <source>
        <dbReference type="ARBA" id="ARBA00022842"/>
    </source>
</evidence>
<dbReference type="Gene3D" id="1.10.1520.10">
    <property type="entry name" value="Ribonuclease III domain"/>
    <property type="match status" value="1"/>
</dbReference>
<feature type="compositionally biased region" description="Polar residues" evidence="16">
    <location>
        <begin position="269"/>
        <end position="283"/>
    </location>
</feature>
<evidence type="ECO:0000256" key="4">
    <source>
        <dbReference type="ARBA" id="ARBA00011738"/>
    </source>
</evidence>
<evidence type="ECO:0000259" key="18">
    <source>
        <dbReference type="PROSITE" id="PS50142"/>
    </source>
</evidence>
<dbReference type="GO" id="GO:0003725">
    <property type="term" value="F:double-stranded RNA binding"/>
    <property type="evidence" value="ECO:0007669"/>
    <property type="project" value="TreeGrafter"/>
</dbReference>
<accession>A0A6J6XRV6</accession>